<comment type="cofactor">
    <cofactor evidence="1">
        <name>Mg(2+)</name>
        <dbReference type="ChEBI" id="CHEBI:18420"/>
    </cofactor>
</comment>
<dbReference type="GO" id="GO:0005886">
    <property type="term" value="C:plasma membrane"/>
    <property type="evidence" value="ECO:0007669"/>
    <property type="project" value="TreeGrafter"/>
</dbReference>
<protein>
    <recommendedName>
        <fullName evidence="2">diguanylate cyclase</fullName>
        <ecNumber evidence="2">2.7.7.65</ecNumber>
    </recommendedName>
</protein>
<dbReference type="EC" id="2.7.7.65" evidence="2"/>
<evidence type="ECO:0000313" key="5">
    <source>
        <dbReference type="EMBL" id="SKC32966.1"/>
    </source>
</evidence>
<evidence type="ECO:0000259" key="4">
    <source>
        <dbReference type="PROSITE" id="PS50887"/>
    </source>
</evidence>
<dbReference type="Gene3D" id="3.30.70.270">
    <property type="match status" value="1"/>
</dbReference>
<proteinExistence type="predicted"/>
<dbReference type="SUPFAM" id="SSF55073">
    <property type="entry name" value="Nucleotide cyclase"/>
    <property type="match status" value="1"/>
</dbReference>
<dbReference type="EMBL" id="FUZI01000004">
    <property type="protein sequence ID" value="SKC32966.1"/>
    <property type="molecule type" value="Genomic_DNA"/>
</dbReference>
<feature type="domain" description="GGDEF" evidence="4">
    <location>
        <begin position="398"/>
        <end position="539"/>
    </location>
</feature>
<dbReference type="Pfam" id="PF00990">
    <property type="entry name" value="GGDEF"/>
    <property type="match status" value="1"/>
</dbReference>
<dbReference type="InterPro" id="IPR029016">
    <property type="entry name" value="GAF-like_dom_sf"/>
</dbReference>
<dbReference type="CDD" id="cd01949">
    <property type="entry name" value="GGDEF"/>
    <property type="match status" value="1"/>
</dbReference>
<evidence type="ECO:0000256" key="2">
    <source>
        <dbReference type="ARBA" id="ARBA00012528"/>
    </source>
</evidence>
<dbReference type="PANTHER" id="PTHR45138">
    <property type="entry name" value="REGULATORY COMPONENTS OF SENSORY TRANSDUCTION SYSTEM"/>
    <property type="match status" value="1"/>
</dbReference>
<dbReference type="PANTHER" id="PTHR45138:SF9">
    <property type="entry name" value="DIGUANYLATE CYCLASE DGCM-RELATED"/>
    <property type="match status" value="1"/>
</dbReference>
<organism evidence="5 6">
    <name type="scientific">Photobacterium piscicola</name>
    <dbReference type="NCBI Taxonomy" id="1378299"/>
    <lineage>
        <taxon>Bacteria</taxon>
        <taxon>Pseudomonadati</taxon>
        <taxon>Pseudomonadota</taxon>
        <taxon>Gammaproteobacteria</taxon>
        <taxon>Vibrionales</taxon>
        <taxon>Vibrionaceae</taxon>
        <taxon>Photobacterium</taxon>
    </lineage>
</organism>
<dbReference type="NCBIfam" id="TIGR00254">
    <property type="entry name" value="GGDEF"/>
    <property type="match status" value="1"/>
</dbReference>
<dbReference type="InterPro" id="IPR000160">
    <property type="entry name" value="GGDEF_dom"/>
</dbReference>
<sequence length="541" mass="61911">MNAQISSFYQTVTKQCSNAHSLRTICELVCRNLIQSFSINHLQLIIKSNNEWKLLLELNSKGIQYYFPPTIIPTANEYYYKNIHYYANKTEASIDIFKNYRYILVPLKYHAKIIGHLTIAAPLTSTLQPKHLTILTALLATEITAGLIKQTTKSHSLSRKHAEKELLSSKEQQQSLLNYLQGMHEISFQLWRSNIMKDMLFIAVDEGKKRLNIDRMAIFLFDEQQKMHGTFGTDIQGNTVDEFYFHSDIPNQWFASKTLKDKEYIAFQENTPLYHDLQQIGFGWSAYIALWDEDTPIGWIACDNLLTGQPLRNYHHQLLKQYGFIVSQHILRLQAADTLIKLNHDLEQRVQSRTKALNKANEQLQKLSRIDALTNIANRRVYDETVMTEWRRANRLGLPLSLLILDIDNFKTYNDKLGHAAGDQCLKTIAAVLSKVERRAGTLFARYGGEEFVLLLPGQDQQAAVNNAQRLLNAMHKIALPFPCLELNNNVPAIVTISIGVSTIIPSQTTTYDAFFKHVDTALYQAKAEGKDCFRVLSPTL</sequence>
<dbReference type="GO" id="GO:1902201">
    <property type="term" value="P:negative regulation of bacterial-type flagellum-dependent cell motility"/>
    <property type="evidence" value="ECO:0007669"/>
    <property type="project" value="TreeGrafter"/>
</dbReference>
<dbReference type="InterPro" id="IPR043128">
    <property type="entry name" value="Rev_trsase/Diguanyl_cyclase"/>
</dbReference>
<dbReference type="RefSeq" id="WP_080157945.1">
    <property type="nucleotide sequence ID" value="NZ_FUZI01000004.1"/>
</dbReference>
<accession>A0A1T5I1V9</accession>
<dbReference type="FunFam" id="3.30.70.270:FF:000001">
    <property type="entry name" value="Diguanylate cyclase domain protein"/>
    <property type="match status" value="1"/>
</dbReference>
<dbReference type="AlphaFoldDB" id="A0A1T5I1V9"/>
<evidence type="ECO:0000256" key="3">
    <source>
        <dbReference type="ARBA" id="ARBA00034247"/>
    </source>
</evidence>
<dbReference type="GO" id="GO:0043709">
    <property type="term" value="P:cell adhesion involved in single-species biofilm formation"/>
    <property type="evidence" value="ECO:0007669"/>
    <property type="project" value="TreeGrafter"/>
</dbReference>
<dbReference type="InterPro" id="IPR029787">
    <property type="entry name" value="Nucleotide_cyclase"/>
</dbReference>
<dbReference type="Proteomes" id="UP000189966">
    <property type="component" value="Unassembled WGS sequence"/>
</dbReference>
<name>A0A1T5I1V9_9GAMM</name>
<evidence type="ECO:0000256" key="1">
    <source>
        <dbReference type="ARBA" id="ARBA00001946"/>
    </source>
</evidence>
<dbReference type="Gene3D" id="3.30.450.40">
    <property type="match status" value="1"/>
</dbReference>
<dbReference type="SMART" id="SM00267">
    <property type="entry name" value="GGDEF"/>
    <property type="match status" value="1"/>
</dbReference>
<reference evidence="5 6" key="1">
    <citation type="submission" date="2017-02" db="EMBL/GenBank/DDBJ databases">
        <authorList>
            <person name="Peterson S.W."/>
        </authorList>
    </citation>
    <scope>NUCLEOTIDE SEQUENCE [LARGE SCALE GENOMIC DNA]</scope>
    <source>
        <strain evidence="6">type strain: NCCB 100098</strain>
    </source>
</reference>
<dbReference type="PROSITE" id="PS50887">
    <property type="entry name" value="GGDEF"/>
    <property type="match status" value="1"/>
</dbReference>
<evidence type="ECO:0000313" key="6">
    <source>
        <dbReference type="Proteomes" id="UP000189966"/>
    </source>
</evidence>
<gene>
    <name evidence="5" type="primary">cph2_3</name>
    <name evidence="5" type="ORF">CZ809_02494</name>
</gene>
<dbReference type="SUPFAM" id="SSF55781">
    <property type="entry name" value="GAF domain-like"/>
    <property type="match status" value="1"/>
</dbReference>
<dbReference type="OrthoDB" id="9803824at2"/>
<comment type="catalytic activity">
    <reaction evidence="3">
        <text>2 GTP = 3',3'-c-di-GMP + 2 diphosphate</text>
        <dbReference type="Rhea" id="RHEA:24898"/>
        <dbReference type="ChEBI" id="CHEBI:33019"/>
        <dbReference type="ChEBI" id="CHEBI:37565"/>
        <dbReference type="ChEBI" id="CHEBI:58805"/>
        <dbReference type="EC" id="2.7.7.65"/>
    </reaction>
</comment>
<dbReference type="InterPro" id="IPR050469">
    <property type="entry name" value="Diguanylate_Cyclase"/>
</dbReference>
<dbReference type="GO" id="GO:0052621">
    <property type="term" value="F:diguanylate cyclase activity"/>
    <property type="evidence" value="ECO:0007669"/>
    <property type="project" value="UniProtKB-EC"/>
</dbReference>